<evidence type="ECO:0000313" key="3">
    <source>
        <dbReference type="Proteomes" id="UP000276215"/>
    </source>
</evidence>
<dbReference type="AlphaFoldDB" id="A0A3N4K7M0"/>
<dbReference type="OrthoDB" id="5401962at2759"/>
<dbReference type="Proteomes" id="UP000276215">
    <property type="component" value="Unassembled WGS sequence"/>
</dbReference>
<dbReference type="PANTHER" id="PTHR35871">
    <property type="entry name" value="EXPRESSED PROTEIN"/>
    <property type="match status" value="1"/>
</dbReference>
<evidence type="ECO:0000256" key="1">
    <source>
        <dbReference type="SAM" id="SignalP"/>
    </source>
</evidence>
<evidence type="ECO:0008006" key="4">
    <source>
        <dbReference type="Google" id="ProtNLM"/>
    </source>
</evidence>
<dbReference type="EMBL" id="ML120370">
    <property type="protein sequence ID" value="RPB01925.1"/>
    <property type="molecule type" value="Genomic_DNA"/>
</dbReference>
<dbReference type="STRING" id="1336337.A0A3N4K7M0"/>
<gene>
    <name evidence="2" type="ORF">L873DRAFT_1884324</name>
</gene>
<feature type="signal peptide" evidence="1">
    <location>
        <begin position="1"/>
        <end position="25"/>
    </location>
</feature>
<keyword evidence="1" id="KW-0732">Signal</keyword>
<accession>A0A3N4K7M0</accession>
<name>A0A3N4K7M0_9PEZI</name>
<reference evidence="2 3" key="1">
    <citation type="journal article" date="2018" name="Nat. Ecol. Evol.">
        <title>Pezizomycetes genomes reveal the molecular basis of ectomycorrhizal truffle lifestyle.</title>
        <authorList>
            <person name="Murat C."/>
            <person name="Payen T."/>
            <person name="Noel B."/>
            <person name="Kuo A."/>
            <person name="Morin E."/>
            <person name="Chen J."/>
            <person name="Kohler A."/>
            <person name="Krizsan K."/>
            <person name="Balestrini R."/>
            <person name="Da Silva C."/>
            <person name="Montanini B."/>
            <person name="Hainaut M."/>
            <person name="Levati E."/>
            <person name="Barry K.W."/>
            <person name="Belfiori B."/>
            <person name="Cichocki N."/>
            <person name="Clum A."/>
            <person name="Dockter R.B."/>
            <person name="Fauchery L."/>
            <person name="Guy J."/>
            <person name="Iotti M."/>
            <person name="Le Tacon F."/>
            <person name="Lindquist E.A."/>
            <person name="Lipzen A."/>
            <person name="Malagnac F."/>
            <person name="Mello A."/>
            <person name="Molinier V."/>
            <person name="Miyauchi S."/>
            <person name="Poulain J."/>
            <person name="Riccioni C."/>
            <person name="Rubini A."/>
            <person name="Sitrit Y."/>
            <person name="Splivallo R."/>
            <person name="Traeger S."/>
            <person name="Wang M."/>
            <person name="Zifcakova L."/>
            <person name="Wipf D."/>
            <person name="Zambonelli A."/>
            <person name="Paolocci F."/>
            <person name="Nowrousian M."/>
            <person name="Ottonello S."/>
            <person name="Baldrian P."/>
            <person name="Spatafora J.W."/>
            <person name="Henrissat B."/>
            <person name="Nagy L.G."/>
            <person name="Aury J.M."/>
            <person name="Wincker P."/>
            <person name="Grigoriev I.V."/>
            <person name="Bonfante P."/>
            <person name="Martin F.M."/>
        </authorList>
    </citation>
    <scope>NUCLEOTIDE SEQUENCE [LARGE SCALE GENOMIC DNA]</scope>
    <source>
        <strain evidence="2 3">120613-1</strain>
    </source>
</reference>
<feature type="chain" id="PRO_5018294053" description="DDE-1 domain-containing protein" evidence="1">
    <location>
        <begin position="26"/>
        <end position="101"/>
    </location>
</feature>
<dbReference type="PANTHER" id="PTHR35871:SF1">
    <property type="entry name" value="CXC1-LIKE CYSTEINE CLUSTER ASSOCIATED WITH KDZ TRANSPOSASES DOMAIN-CONTAINING PROTEIN"/>
    <property type="match status" value="1"/>
</dbReference>
<keyword evidence="3" id="KW-1185">Reference proteome</keyword>
<proteinExistence type="predicted"/>
<sequence length="101" mass="11544">MPIHQTWGFFFLLMVFESAFPGCQALFLFNNATSHSAYSKDALRACAMNLCPGRKQAHLRPSVNYSIGEIQAMVMPDGTPKGLWMVLQERQLWKLRLHIQC</sequence>
<evidence type="ECO:0000313" key="2">
    <source>
        <dbReference type="EMBL" id="RPB01925.1"/>
    </source>
</evidence>
<protein>
    <recommendedName>
        <fullName evidence="4">DDE-1 domain-containing protein</fullName>
    </recommendedName>
</protein>
<organism evidence="2 3">
    <name type="scientific">Choiromyces venosus 120613-1</name>
    <dbReference type="NCBI Taxonomy" id="1336337"/>
    <lineage>
        <taxon>Eukaryota</taxon>
        <taxon>Fungi</taxon>
        <taxon>Dikarya</taxon>
        <taxon>Ascomycota</taxon>
        <taxon>Pezizomycotina</taxon>
        <taxon>Pezizomycetes</taxon>
        <taxon>Pezizales</taxon>
        <taxon>Tuberaceae</taxon>
        <taxon>Choiromyces</taxon>
    </lineage>
</organism>